<feature type="transmembrane region" description="Helical" evidence="1">
    <location>
        <begin position="28"/>
        <end position="47"/>
    </location>
</feature>
<protein>
    <submittedName>
        <fullName evidence="2">Uncharacterized protein</fullName>
    </submittedName>
</protein>
<proteinExistence type="predicted"/>
<keyword evidence="3" id="KW-1185">Reference proteome</keyword>
<comment type="caution">
    <text evidence="2">The sequence shown here is derived from an EMBL/GenBank/DDBJ whole genome shotgun (WGS) entry which is preliminary data.</text>
</comment>
<evidence type="ECO:0000313" key="3">
    <source>
        <dbReference type="Proteomes" id="UP000809829"/>
    </source>
</evidence>
<accession>A0ABS2QUY4</accession>
<keyword evidence="1" id="KW-0472">Membrane</keyword>
<name>A0ABS2QUY4_9BACI</name>
<reference evidence="2 3" key="1">
    <citation type="submission" date="2021-01" db="EMBL/GenBank/DDBJ databases">
        <title>Genomic Encyclopedia of Type Strains, Phase IV (KMG-IV): sequencing the most valuable type-strain genomes for metagenomic binning, comparative biology and taxonomic classification.</title>
        <authorList>
            <person name="Goeker M."/>
        </authorList>
    </citation>
    <scope>NUCLEOTIDE SEQUENCE [LARGE SCALE GENOMIC DNA]</scope>
    <source>
        <strain evidence="2 3">DSM 104297</strain>
    </source>
</reference>
<organism evidence="2 3">
    <name type="scientific">Priestia iocasae</name>
    <dbReference type="NCBI Taxonomy" id="2291674"/>
    <lineage>
        <taxon>Bacteria</taxon>
        <taxon>Bacillati</taxon>
        <taxon>Bacillota</taxon>
        <taxon>Bacilli</taxon>
        <taxon>Bacillales</taxon>
        <taxon>Bacillaceae</taxon>
        <taxon>Priestia</taxon>
    </lineage>
</organism>
<dbReference type="Proteomes" id="UP000809829">
    <property type="component" value="Unassembled WGS sequence"/>
</dbReference>
<dbReference type="EMBL" id="JAFBFC010000003">
    <property type="protein sequence ID" value="MBM7703274.1"/>
    <property type="molecule type" value="Genomic_DNA"/>
</dbReference>
<gene>
    <name evidence="2" type="ORF">JOC83_002121</name>
</gene>
<keyword evidence="1" id="KW-1133">Transmembrane helix</keyword>
<evidence type="ECO:0000256" key="1">
    <source>
        <dbReference type="SAM" id="Phobius"/>
    </source>
</evidence>
<dbReference type="RefSeq" id="WP_378913061.1">
    <property type="nucleotide sequence ID" value="NZ_JBHLXS010000007.1"/>
</dbReference>
<keyword evidence="1" id="KW-0812">Transmembrane</keyword>
<sequence>MSEHVEYAKPDERKVKMVKWRESRMKNVILFSFFAVICLTVIVLSSIKNTYYTFM</sequence>
<evidence type="ECO:0000313" key="2">
    <source>
        <dbReference type="EMBL" id="MBM7703274.1"/>
    </source>
</evidence>